<protein>
    <submittedName>
        <fullName evidence="1">Uncharacterized protein</fullName>
    </submittedName>
</protein>
<proteinExistence type="predicted"/>
<dbReference type="RefSeq" id="WP_344544596.1">
    <property type="nucleotide sequence ID" value="NZ_BAAATD010000006.1"/>
</dbReference>
<evidence type="ECO:0000313" key="1">
    <source>
        <dbReference type="EMBL" id="GAA2609735.1"/>
    </source>
</evidence>
<keyword evidence="2" id="KW-1185">Reference proteome</keyword>
<comment type="caution">
    <text evidence="1">The sequence shown here is derived from an EMBL/GenBank/DDBJ whole genome shotgun (WGS) entry which is preliminary data.</text>
</comment>
<dbReference type="EMBL" id="BAAATD010000006">
    <property type="protein sequence ID" value="GAA2609735.1"/>
    <property type="molecule type" value="Genomic_DNA"/>
</dbReference>
<gene>
    <name evidence="1" type="ORF">GCM10010411_50070</name>
</gene>
<organism evidence="1 2">
    <name type="scientific">Actinomadura fulvescens</name>
    <dbReference type="NCBI Taxonomy" id="46160"/>
    <lineage>
        <taxon>Bacteria</taxon>
        <taxon>Bacillati</taxon>
        <taxon>Actinomycetota</taxon>
        <taxon>Actinomycetes</taxon>
        <taxon>Streptosporangiales</taxon>
        <taxon>Thermomonosporaceae</taxon>
        <taxon>Actinomadura</taxon>
    </lineage>
</organism>
<sequence length="79" mass="8321">MKVSDNGNGAYSVDGLTACELEMLGALAAFPLWSAQPEHVRAFCAALHKEVNEAAPLGSVYLHCYSVGMVPQVSTLGEP</sequence>
<accession>A0ABP6C9X2</accession>
<name>A0ABP6C9X2_9ACTN</name>
<dbReference type="Proteomes" id="UP001501509">
    <property type="component" value="Unassembled WGS sequence"/>
</dbReference>
<reference evidence="2" key="1">
    <citation type="journal article" date="2019" name="Int. J. Syst. Evol. Microbiol.">
        <title>The Global Catalogue of Microorganisms (GCM) 10K type strain sequencing project: providing services to taxonomists for standard genome sequencing and annotation.</title>
        <authorList>
            <consortium name="The Broad Institute Genomics Platform"/>
            <consortium name="The Broad Institute Genome Sequencing Center for Infectious Disease"/>
            <person name="Wu L."/>
            <person name="Ma J."/>
        </authorList>
    </citation>
    <scope>NUCLEOTIDE SEQUENCE [LARGE SCALE GENOMIC DNA]</scope>
    <source>
        <strain evidence="2">JCM 6833</strain>
    </source>
</reference>
<evidence type="ECO:0000313" key="2">
    <source>
        <dbReference type="Proteomes" id="UP001501509"/>
    </source>
</evidence>